<sequence>MSEKAADTKLKRKALNIRVSHRSSLSPISTAAVSSPKSIREHIIIKRSWTRVIEPQSDKNNTLLQFVKTFYKLLFDHLPVLETVFNSPDVQSKYLALTVALTVDKKTASATKRQQIEQEYMTLNKTLGIYLSTQVVIGRVLLLTLKETLSENEYCIKVRITWVNRLTKLIFCIQGEGMGSSIKQDDVKTLLQSTEVSNDYFLASLKQGIPMCPGIGDACEAKKPMFRRGSKKKRSTSLFDANGLVEGTPRSTTSRSPKMQAIRKVFPNNSYDISGKGTLRNTELNECLKSVQDAENIEGEFESSKVRADGTTEFYSSIPMMETVVNKEYRGPLRRRASTSVQRAMKMVSALVPPRLSVSSSEKHIES</sequence>
<evidence type="ECO:0000313" key="1">
    <source>
        <dbReference type="EMBL" id="KNC83070.1"/>
    </source>
</evidence>
<dbReference type="AlphaFoldDB" id="A0A0L0G1X9"/>
<dbReference type="GO" id="GO:0020037">
    <property type="term" value="F:heme binding"/>
    <property type="evidence" value="ECO:0007669"/>
    <property type="project" value="InterPro"/>
</dbReference>
<name>A0A0L0G1X9_9EUKA</name>
<gene>
    <name evidence="1" type="ORF">SARC_04663</name>
</gene>
<dbReference type="RefSeq" id="XP_014156972.1">
    <property type="nucleotide sequence ID" value="XM_014301497.1"/>
</dbReference>
<protein>
    <submittedName>
        <fullName evidence="1">Uncharacterized protein</fullName>
    </submittedName>
</protein>
<dbReference type="GO" id="GO:0019825">
    <property type="term" value="F:oxygen binding"/>
    <property type="evidence" value="ECO:0007669"/>
    <property type="project" value="InterPro"/>
</dbReference>
<accession>A0A0L0G1X9</accession>
<keyword evidence="2" id="KW-1185">Reference proteome</keyword>
<dbReference type="InterPro" id="IPR012292">
    <property type="entry name" value="Globin/Proto"/>
</dbReference>
<dbReference type="GeneID" id="25905167"/>
<dbReference type="Proteomes" id="UP000054560">
    <property type="component" value="Unassembled WGS sequence"/>
</dbReference>
<proteinExistence type="predicted"/>
<dbReference type="EMBL" id="KQ241867">
    <property type="protein sequence ID" value="KNC83070.1"/>
    <property type="molecule type" value="Genomic_DNA"/>
</dbReference>
<organism evidence="1 2">
    <name type="scientific">Sphaeroforma arctica JP610</name>
    <dbReference type="NCBI Taxonomy" id="667725"/>
    <lineage>
        <taxon>Eukaryota</taxon>
        <taxon>Ichthyosporea</taxon>
        <taxon>Ichthyophonida</taxon>
        <taxon>Sphaeroforma</taxon>
    </lineage>
</organism>
<reference evidence="1 2" key="1">
    <citation type="submission" date="2011-02" db="EMBL/GenBank/DDBJ databases">
        <title>The Genome Sequence of Sphaeroforma arctica JP610.</title>
        <authorList>
            <consortium name="The Broad Institute Genome Sequencing Platform"/>
            <person name="Russ C."/>
            <person name="Cuomo C."/>
            <person name="Young S.K."/>
            <person name="Zeng Q."/>
            <person name="Gargeya S."/>
            <person name="Alvarado L."/>
            <person name="Berlin A."/>
            <person name="Chapman S.B."/>
            <person name="Chen Z."/>
            <person name="Freedman E."/>
            <person name="Gellesch M."/>
            <person name="Goldberg J."/>
            <person name="Griggs A."/>
            <person name="Gujja S."/>
            <person name="Heilman E."/>
            <person name="Heiman D."/>
            <person name="Howarth C."/>
            <person name="Mehta T."/>
            <person name="Neiman D."/>
            <person name="Pearson M."/>
            <person name="Roberts A."/>
            <person name="Saif S."/>
            <person name="Shea T."/>
            <person name="Shenoy N."/>
            <person name="Sisk P."/>
            <person name="Stolte C."/>
            <person name="Sykes S."/>
            <person name="White J."/>
            <person name="Yandava C."/>
            <person name="Burger G."/>
            <person name="Gray M.W."/>
            <person name="Holland P.W.H."/>
            <person name="King N."/>
            <person name="Lang F.B.F."/>
            <person name="Roger A.J."/>
            <person name="Ruiz-Trillo I."/>
            <person name="Haas B."/>
            <person name="Nusbaum C."/>
            <person name="Birren B."/>
        </authorList>
    </citation>
    <scope>NUCLEOTIDE SEQUENCE [LARGE SCALE GENOMIC DNA]</scope>
    <source>
        <strain evidence="1 2">JP610</strain>
    </source>
</reference>
<evidence type="ECO:0000313" key="2">
    <source>
        <dbReference type="Proteomes" id="UP000054560"/>
    </source>
</evidence>
<dbReference type="Gene3D" id="1.10.490.10">
    <property type="entry name" value="Globins"/>
    <property type="match status" value="1"/>
</dbReference>